<proteinExistence type="predicted"/>
<feature type="region of interest" description="Disordered" evidence="1">
    <location>
        <begin position="49"/>
        <end position="108"/>
    </location>
</feature>
<organism evidence="2 3">
    <name type="scientific">Stylophora pistillata</name>
    <name type="common">Smooth cauliflower coral</name>
    <dbReference type="NCBI Taxonomy" id="50429"/>
    <lineage>
        <taxon>Eukaryota</taxon>
        <taxon>Metazoa</taxon>
        <taxon>Cnidaria</taxon>
        <taxon>Anthozoa</taxon>
        <taxon>Hexacorallia</taxon>
        <taxon>Scleractinia</taxon>
        <taxon>Astrocoeniina</taxon>
        <taxon>Pocilloporidae</taxon>
        <taxon>Stylophora</taxon>
    </lineage>
</organism>
<accession>A0A2B4SWH9</accession>
<dbReference type="EMBL" id="LSMT01000012">
    <property type="protein sequence ID" value="PFX33443.1"/>
    <property type="molecule type" value="Genomic_DNA"/>
</dbReference>
<dbReference type="PANTHER" id="PTHR34753">
    <property type="entry name" value="TELOMERASE RNA COMPONENT INTERACTING RNASE"/>
    <property type="match status" value="1"/>
</dbReference>
<name>A0A2B4SWH9_STYPI</name>
<keyword evidence="3" id="KW-1185">Reference proteome</keyword>
<feature type="region of interest" description="Disordered" evidence="1">
    <location>
        <begin position="1"/>
        <end position="31"/>
    </location>
</feature>
<comment type="caution">
    <text evidence="2">The sequence shown here is derived from an EMBL/GenBank/DDBJ whole genome shotgun (WGS) entry which is preliminary data.</text>
</comment>
<protein>
    <submittedName>
        <fullName evidence="2">Uncharacterized protein C19orf43-like</fullName>
    </submittedName>
</protein>
<dbReference type="Proteomes" id="UP000225706">
    <property type="component" value="Unassembled WGS sequence"/>
</dbReference>
<gene>
    <name evidence="2" type="ORF">AWC38_SpisGene1688</name>
</gene>
<dbReference type="PANTHER" id="PTHR34753:SF1">
    <property type="entry name" value="TELOMERASE RNA COMPONENT INTERACTING RNASE"/>
    <property type="match status" value="1"/>
</dbReference>
<dbReference type="OrthoDB" id="5983145at2759"/>
<feature type="compositionally biased region" description="Polar residues" evidence="1">
    <location>
        <begin position="56"/>
        <end position="66"/>
    </location>
</feature>
<feature type="compositionally biased region" description="Polar residues" evidence="1">
    <location>
        <begin position="15"/>
        <end position="31"/>
    </location>
</feature>
<dbReference type="InterPro" id="IPR038838">
    <property type="entry name" value="TRIR"/>
</dbReference>
<dbReference type="AlphaFoldDB" id="A0A2B4SWH9"/>
<reference evidence="3" key="1">
    <citation type="journal article" date="2017" name="bioRxiv">
        <title>Comparative analysis of the genomes of Stylophora pistillata and Acropora digitifera provides evidence for extensive differences between species of corals.</title>
        <authorList>
            <person name="Voolstra C.R."/>
            <person name="Li Y."/>
            <person name="Liew Y.J."/>
            <person name="Baumgarten S."/>
            <person name="Zoccola D."/>
            <person name="Flot J.-F."/>
            <person name="Tambutte S."/>
            <person name="Allemand D."/>
            <person name="Aranda M."/>
        </authorList>
    </citation>
    <scope>NUCLEOTIDE SEQUENCE [LARGE SCALE GENOMIC DNA]</scope>
</reference>
<evidence type="ECO:0000313" key="2">
    <source>
        <dbReference type="EMBL" id="PFX33443.1"/>
    </source>
</evidence>
<evidence type="ECO:0000313" key="3">
    <source>
        <dbReference type="Proteomes" id="UP000225706"/>
    </source>
</evidence>
<evidence type="ECO:0000256" key="1">
    <source>
        <dbReference type="SAM" id="MobiDB-lite"/>
    </source>
</evidence>
<dbReference type="GO" id="GO:0008409">
    <property type="term" value="F:5'-3' exonuclease activity"/>
    <property type="evidence" value="ECO:0007669"/>
    <property type="project" value="InterPro"/>
</dbReference>
<sequence length="172" mass="18993">MASAKEKSAKRSPTRTDTTGENTSTPTVINTFANDGSFLELFKKKMEAEAKKLQPKSESTLGQSTNFEKKDDKISDEESGPKKDNDGKAPGLSLSLTQQGKRHFAVGKMGGASRQIYAKKMKKEKDAAEAAKKAQLEEENKSSAWKAYMEEVKKYKEMSCSDDSDRVTPLVK</sequence>
<dbReference type="STRING" id="50429.A0A2B4SWH9"/>
<dbReference type="GO" id="GO:0008408">
    <property type="term" value="F:3'-5' exonuclease activity"/>
    <property type="evidence" value="ECO:0007669"/>
    <property type="project" value="InterPro"/>
</dbReference>